<keyword evidence="2" id="KW-1185">Reference proteome</keyword>
<name>A0A8S3XMF3_PARAO</name>
<accession>A0A8S3XMF3</accession>
<gene>
    <name evidence="1" type="ORF">PAPOLLO_LOCUS20211</name>
</gene>
<evidence type="ECO:0000313" key="2">
    <source>
        <dbReference type="Proteomes" id="UP000691718"/>
    </source>
</evidence>
<comment type="caution">
    <text evidence="1">The sequence shown here is derived from an EMBL/GenBank/DDBJ whole genome shotgun (WGS) entry which is preliminary data.</text>
</comment>
<sequence length="129" mass="14012">MVCKVAPKDITPTHRTVNDAHEQNHGVADYETALDSAVFGSDETKLKSDLIGCVEYNERHTSENLKAFLCDVMAEWNIADYTTAIASDNAANITAAIRDTGRWHIPCFAHSITLCASRSDDSIGNVGQG</sequence>
<evidence type="ECO:0000313" key="1">
    <source>
        <dbReference type="EMBL" id="CAG5033891.1"/>
    </source>
</evidence>
<proteinExistence type="predicted"/>
<protein>
    <submittedName>
        <fullName evidence="1">(apollo) hypothetical protein</fullName>
    </submittedName>
</protein>
<organism evidence="1 2">
    <name type="scientific">Parnassius apollo</name>
    <name type="common">Apollo butterfly</name>
    <name type="synonym">Papilio apollo</name>
    <dbReference type="NCBI Taxonomy" id="110799"/>
    <lineage>
        <taxon>Eukaryota</taxon>
        <taxon>Metazoa</taxon>
        <taxon>Ecdysozoa</taxon>
        <taxon>Arthropoda</taxon>
        <taxon>Hexapoda</taxon>
        <taxon>Insecta</taxon>
        <taxon>Pterygota</taxon>
        <taxon>Neoptera</taxon>
        <taxon>Endopterygota</taxon>
        <taxon>Lepidoptera</taxon>
        <taxon>Glossata</taxon>
        <taxon>Ditrysia</taxon>
        <taxon>Papilionoidea</taxon>
        <taxon>Papilionidae</taxon>
        <taxon>Parnassiinae</taxon>
        <taxon>Parnassini</taxon>
        <taxon>Parnassius</taxon>
        <taxon>Parnassius</taxon>
    </lineage>
</organism>
<dbReference type="OrthoDB" id="1607513at2759"/>
<dbReference type="Proteomes" id="UP000691718">
    <property type="component" value="Unassembled WGS sequence"/>
</dbReference>
<dbReference type="EMBL" id="CAJQZP010001262">
    <property type="protein sequence ID" value="CAG5033891.1"/>
    <property type="molecule type" value="Genomic_DNA"/>
</dbReference>
<dbReference type="AlphaFoldDB" id="A0A8S3XMF3"/>
<reference evidence="1" key="1">
    <citation type="submission" date="2021-04" db="EMBL/GenBank/DDBJ databases">
        <authorList>
            <person name="Tunstrom K."/>
        </authorList>
    </citation>
    <scope>NUCLEOTIDE SEQUENCE</scope>
</reference>